<feature type="compositionally biased region" description="Acidic residues" evidence="1">
    <location>
        <begin position="603"/>
        <end position="618"/>
    </location>
</feature>
<sequence>MWIAQHPGDKKAVSRILQPEKTYRVGRSPDVDIIFQSRKTARELLELRTGPPSQQTSGKTALNICVLSRAKCIINGETVRLKKGQSPIDLDLSHEFKIVLEVERDSEPHVVDTPLTIEWVECKLYTESTESKKNGLVQGLIQLKVDVAVVDEINEATHFHTSESMPDSNDFKKAIVRGMHLVNDSWFETALDEPNDPKWVLECDNVEYMPSHNRNFAPNRGRSDFCKMSKFLSFEKIGWLDTVIVAKNSEQDIKVKAGNDEFILVNSSDVFSLKAIDEDDLFRKIVDGSYESIPRNKIPDSKRLGEPVTGHRKRRKYEKVDKLHFFSLGESPHTSPTKAAVSSAPQGSDESSHGGGGGGGSQPTLHLSKAVEAQNVEAPQEHTETAETPSSLTTTTTHSNPDQKFTRKLPPVETAASETKHVETPNPLKRKITESFTAHTPPKIAKFTPKVSFADAVVQAKESSLDFWNKEFGIPEVNKDTNADYSYGGGGNGDGDYNADNAEVYKNLSNLVIVEIVDVPLRKRPSAVLSDASSTTNTTTKNFKNFRKSTPKRARQRIPMVSGEMPTVANQNARKIHRTTIEDELGGAMSEVRGDHSPLFVRDDEDEDEEKNDDDEADSIFQDMRRRNGHRPGTAVNRGANGQTDSHLEDDYDDDDDDDDDDDQPKFGFSRA</sequence>
<dbReference type="EMBL" id="OZ022409">
    <property type="protein sequence ID" value="CAK9440214.1"/>
    <property type="molecule type" value="Genomic_DNA"/>
</dbReference>
<evidence type="ECO:0000313" key="2">
    <source>
        <dbReference type="EMBL" id="CAK9440214.1"/>
    </source>
</evidence>
<dbReference type="RefSeq" id="XP_066831252.1">
    <property type="nucleotide sequence ID" value="XM_066974522.1"/>
</dbReference>
<proteinExistence type="predicted"/>
<evidence type="ECO:0000256" key="1">
    <source>
        <dbReference type="SAM" id="MobiDB-lite"/>
    </source>
</evidence>
<evidence type="ECO:0008006" key="4">
    <source>
        <dbReference type="Google" id="ProtNLM"/>
    </source>
</evidence>
<evidence type="ECO:0000313" key="3">
    <source>
        <dbReference type="Proteomes" id="UP001497383"/>
    </source>
</evidence>
<feature type="compositionally biased region" description="Low complexity" evidence="1">
    <location>
        <begin position="386"/>
        <end position="397"/>
    </location>
</feature>
<feature type="compositionally biased region" description="Basic residues" evidence="1">
    <location>
        <begin position="544"/>
        <end position="555"/>
    </location>
</feature>
<accession>A0ABP0ZPL6</accession>
<feature type="region of interest" description="Disordered" evidence="1">
    <location>
        <begin position="327"/>
        <end position="437"/>
    </location>
</feature>
<dbReference type="Proteomes" id="UP001497383">
    <property type="component" value="Chromosome 5"/>
</dbReference>
<reference evidence="2 3" key="1">
    <citation type="submission" date="2024-03" db="EMBL/GenBank/DDBJ databases">
        <authorList>
            <person name="Brejova B."/>
        </authorList>
    </citation>
    <scope>NUCLEOTIDE SEQUENCE [LARGE SCALE GENOMIC DNA]</scope>
    <source>
        <strain evidence="2 3">CBS 14171</strain>
    </source>
</reference>
<feature type="region of interest" description="Disordered" evidence="1">
    <location>
        <begin position="293"/>
        <end position="315"/>
    </location>
</feature>
<gene>
    <name evidence="2" type="ORF">LODBEIA_P43140</name>
</gene>
<organism evidence="2 3">
    <name type="scientific">Lodderomyces beijingensis</name>
    <dbReference type="NCBI Taxonomy" id="1775926"/>
    <lineage>
        <taxon>Eukaryota</taxon>
        <taxon>Fungi</taxon>
        <taxon>Dikarya</taxon>
        <taxon>Ascomycota</taxon>
        <taxon>Saccharomycotina</taxon>
        <taxon>Pichiomycetes</taxon>
        <taxon>Debaryomycetaceae</taxon>
        <taxon>Candida/Lodderomyces clade</taxon>
        <taxon>Lodderomyces</taxon>
    </lineage>
</organism>
<dbReference type="GeneID" id="92209510"/>
<name>A0ABP0ZPL6_9ASCO</name>
<feature type="region of interest" description="Disordered" evidence="1">
    <location>
        <begin position="585"/>
        <end position="672"/>
    </location>
</feature>
<keyword evidence="3" id="KW-1185">Reference proteome</keyword>
<protein>
    <recommendedName>
        <fullName evidence="4">FHA domain-containing protein</fullName>
    </recommendedName>
</protein>
<feature type="region of interest" description="Disordered" evidence="1">
    <location>
        <begin position="530"/>
        <end position="555"/>
    </location>
</feature>
<feature type="compositionally biased region" description="Acidic residues" evidence="1">
    <location>
        <begin position="648"/>
        <end position="663"/>
    </location>
</feature>
<feature type="compositionally biased region" description="Low complexity" evidence="1">
    <location>
        <begin position="533"/>
        <end position="543"/>
    </location>
</feature>